<dbReference type="Proteomes" id="UP000199513">
    <property type="component" value="Unassembled WGS sequence"/>
</dbReference>
<organism evidence="1 2">
    <name type="scientific">Thermoflexibacter ruber</name>
    <dbReference type="NCBI Taxonomy" id="1003"/>
    <lineage>
        <taxon>Bacteria</taxon>
        <taxon>Pseudomonadati</taxon>
        <taxon>Bacteroidota</taxon>
        <taxon>Cytophagia</taxon>
        <taxon>Cytophagales</taxon>
        <taxon>Thermoflexibacteraceae</taxon>
        <taxon>Thermoflexibacter</taxon>
    </lineage>
</organism>
<protein>
    <recommendedName>
        <fullName evidence="3">Heparinase II/III-like protein</fullName>
    </recommendedName>
</protein>
<sequence length="557" mass="65656">MARCQAVSRHYAGLPFAKDAFRALAKIKNHTDLFTAYQIIDSLTIKPQGDVFWLYPMTTLYLHGYAELPEDYKLKIKHAFQHYTPLRGDTENHWCMYYASLYLLSEKEKNLLWFNGKNSSENRQESKEWLYQWMETTVTLGQGEFDSPLYAMFFIAPLTMLYEFAEDSLMKKRAEIMLYWLLADFFVEYLDGIYCGANSRIYEYDIFTKRKTLMSSLANFLLGDKPLQTPIPQLLLLVYSRFRLPNILYSIATDRSVPYENKERKRSRNRIRYATEKSPMVAKYTYMDKNFSLGSIQAGKTEEILQHSWQLSWRESQTGEITTFFGLHPYFSDYDMASLFASLRKNVVAEVVSSKTSYDKEEKWVGASPYEKLLQHKNILIGLYDFSAKNIQYKHYNIFFSKDLKKEISENHWIFCSHESVFIAFYPLQPYQFSKEVYGERLRSSAEKNGFVLYAENPQNFTSFEEFKTKVTQNFTIQYNEKQHTLQIRTPTNIEMQFSYAGIGLLNSKKVNPSSYPLFENPFLQSKVGSKRLTIKYKTSKMILDWEKGKFFLKFQD</sequence>
<evidence type="ECO:0008006" key="3">
    <source>
        <dbReference type="Google" id="ProtNLM"/>
    </source>
</evidence>
<keyword evidence="2" id="KW-1185">Reference proteome</keyword>
<dbReference type="EMBL" id="FONY01000008">
    <property type="protein sequence ID" value="SFE84877.1"/>
    <property type="molecule type" value="Genomic_DNA"/>
</dbReference>
<evidence type="ECO:0000313" key="2">
    <source>
        <dbReference type="Proteomes" id="UP000199513"/>
    </source>
</evidence>
<name>A0A1I2DWM1_9BACT</name>
<dbReference type="STRING" id="1003.SAMN04488541_100847"/>
<reference evidence="1 2" key="1">
    <citation type="submission" date="2016-10" db="EMBL/GenBank/DDBJ databases">
        <authorList>
            <person name="de Groot N.N."/>
        </authorList>
    </citation>
    <scope>NUCLEOTIDE SEQUENCE [LARGE SCALE GENOMIC DNA]</scope>
    <source>
        <strain>GEY</strain>
        <strain evidence="2">DSM 9560</strain>
    </source>
</reference>
<dbReference type="AlphaFoldDB" id="A0A1I2DWM1"/>
<proteinExistence type="predicted"/>
<evidence type="ECO:0000313" key="1">
    <source>
        <dbReference type="EMBL" id="SFE84877.1"/>
    </source>
</evidence>
<gene>
    <name evidence="1" type="ORF">SAMN04488541_100847</name>
</gene>
<accession>A0A1I2DWM1</accession>